<dbReference type="RefSeq" id="WP_152898423.1">
    <property type="nucleotide sequence ID" value="NZ_WHUV01000003.1"/>
</dbReference>
<dbReference type="AlphaFoldDB" id="A0A7X1PMW7"/>
<reference evidence="1 2" key="1">
    <citation type="submission" date="2019-10" db="EMBL/GenBank/DDBJ databases">
        <title>Pseudomonas dajingensis sp. nov., isolated from the profound head ulcers of farmed Murray cod (Maccullochella peelii peelii).</title>
        <authorList>
            <person name="Liu Y."/>
        </authorList>
    </citation>
    <scope>NUCLEOTIDE SEQUENCE [LARGE SCALE GENOMIC DNA]</scope>
    <source>
        <strain evidence="1 2">MC042</strain>
    </source>
</reference>
<evidence type="ECO:0000313" key="1">
    <source>
        <dbReference type="EMBL" id="MQA55181.1"/>
    </source>
</evidence>
<sequence>MKPAICDLCLNDFRSEMFHAASGGDLVRFADYSPLDASCAGHPHGYEWFCAEHLASAQALASLNHADAMARLFRQYGPFPEYPPLAPSDPALWLVQVGANPARVFGIVRQAMALSPRQAKTLMANAPFKVMQAWPQVFRTWQQALEQAGASVEIRYPSSRSVLAESAAPPSR</sequence>
<accession>A0A7X1PMW7</accession>
<comment type="caution">
    <text evidence="1">The sequence shown here is derived from an EMBL/GenBank/DDBJ whole genome shotgun (WGS) entry which is preliminary data.</text>
</comment>
<proteinExistence type="predicted"/>
<organism evidence="1 2">
    <name type="scientific">Pseudomonas piscis</name>
    <dbReference type="NCBI Taxonomy" id="2614538"/>
    <lineage>
        <taxon>Bacteria</taxon>
        <taxon>Pseudomonadati</taxon>
        <taxon>Pseudomonadota</taxon>
        <taxon>Gammaproteobacteria</taxon>
        <taxon>Pseudomonadales</taxon>
        <taxon>Pseudomonadaceae</taxon>
        <taxon>Pseudomonas</taxon>
    </lineage>
</organism>
<name>A0A7X1PMW7_9PSED</name>
<evidence type="ECO:0008006" key="3">
    <source>
        <dbReference type="Google" id="ProtNLM"/>
    </source>
</evidence>
<gene>
    <name evidence="1" type="ORF">GDH07_17840</name>
</gene>
<protein>
    <recommendedName>
        <fullName evidence="3">Ribosomal protein L7/L12 C-terminal domain-containing protein</fullName>
    </recommendedName>
</protein>
<dbReference type="EMBL" id="WHUV01000003">
    <property type="protein sequence ID" value="MQA55181.1"/>
    <property type="molecule type" value="Genomic_DNA"/>
</dbReference>
<evidence type="ECO:0000313" key="2">
    <source>
        <dbReference type="Proteomes" id="UP000486534"/>
    </source>
</evidence>
<dbReference type="Proteomes" id="UP000486534">
    <property type="component" value="Unassembled WGS sequence"/>
</dbReference>